<name>A0A2V5IH71_9EURO</name>
<reference evidence="4 5" key="1">
    <citation type="submission" date="2018-02" db="EMBL/GenBank/DDBJ databases">
        <title>The genomes of Aspergillus section Nigri reveals drivers in fungal speciation.</title>
        <authorList>
            <consortium name="DOE Joint Genome Institute"/>
            <person name="Vesth T.C."/>
            <person name="Nybo J."/>
            <person name="Theobald S."/>
            <person name="Brandl J."/>
            <person name="Frisvad J.C."/>
            <person name="Nielsen K.F."/>
            <person name="Lyhne E.K."/>
            <person name="Kogle M.E."/>
            <person name="Kuo A."/>
            <person name="Riley R."/>
            <person name="Clum A."/>
            <person name="Nolan M."/>
            <person name="Lipzen A."/>
            <person name="Salamov A."/>
            <person name="Henrissat B."/>
            <person name="Wiebenga A."/>
            <person name="De vries R.P."/>
            <person name="Grigoriev I.V."/>
            <person name="Mortensen U.H."/>
            <person name="Andersen M.R."/>
            <person name="Baker S.E."/>
        </authorList>
    </citation>
    <scope>NUCLEOTIDE SEQUENCE [LARGE SCALE GENOMIC DNA]</scope>
    <source>
        <strain evidence="4 5">CBS 114.80</strain>
    </source>
</reference>
<dbReference type="EMBL" id="KZ825484">
    <property type="protein sequence ID" value="PYI33403.1"/>
    <property type="molecule type" value="Genomic_DNA"/>
</dbReference>
<dbReference type="PIRSF" id="PIRSF000509">
    <property type="entry name" value="Trp_DMAT"/>
    <property type="match status" value="1"/>
</dbReference>
<evidence type="ECO:0000256" key="3">
    <source>
        <dbReference type="PIRSR" id="PIRSR000509-1"/>
    </source>
</evidence>
<feature type="binding site" evidence="3">
    <location>
        <position position="191"/>
    </location>
    <ligand>
        <name>L-tryptophan</name>
        <dbReference type="ChEBI" id="CHEBI:57912"/>
    </ligand>
</feature>
<dbReference type="InterPro" id="IPR012148">
    <property type="entry name" value="ABBA_DMATS-like"/>
</dbReference>
<dbReference type="SFLD" id="SFLDG01162">
    <property type="entry name" value="I"/>
    <property type="match status" value="1"/>
</dbReference>
<dbReference type="GO" id="GO:0009820">
    <property type="term" value="P:alkaloid metabolic process"/>
    <property type="evidence" value="ECO:0007669"/>
    <property type="project" value="InterPro"/>
</dbReference>
<evidence type="ECO:0000256" key="2">
    <source>
        <dbReference type="ARBA" id="ARBA00022679"/>
    </source>
</evidence>
<dbReference type="Pfam" id="PF11991">
    <property type="entry name" value="Trp_DMAT"/>
    <property type="match status" value="1"/>
</dbReference>
<feature type="binding site" evidence="3">
    <location>
        <position position="262"/>
    </location>
    <ligand>
        <name>dimethylallyl diphosphate</name>
        <dbReference type="ChEBI" id="CHEBI:57623"/>
    </ligand>
</feature>
<sequence length="434" mass="49219">MGIDVRMPAQLPLPCQTLSRSFAFSSNDEVKWWQSTAPMFARMMAAAKYDVHAQYRFLCIHHEFVIPNLGPYPRKGQPMHWKSHLTRFGLPFELSFNYSKSLLRFAFEPLGPLTGSETDPYNTKQIHTVLRALKAVVADLDLDWFNHFVSELVVTDEEVENLRKNKLEIPCFKTQNKLAADLEPDGAIVFKAYIYPRIKSIASGTPKDQLMFNAIRKADPGGSLRAPLAALQDFMASRSATLIPHFLSCDLVEPSKSRIKLYCYETQLELDSIADIWTLGGRRTDPGTIAGLELLKELWQLLPITEGRCALPNCFYELGESPQEQLPFIINFTLSPNSLFPEPQIYFPSFGQNDKVTADGLEAFFRRVGYEGMATTYASDLAAYYPDQNLADTTHVQAWISFSFRQNQPYMSTYLHTFEAMGCALGRPSVRFKD</sequence>
<feature type="binding site" evidence="3">
    <location>
        <position position="260"/>
    </location>
    <ligand>
        <name>dimethylallyl diphosphate</name>
        <dbReference type="ChEBI" id="CHEBI:57623"/>
    </ligand>
</feature>
<dbReference type="PANTHER" id="PTHR40627">
    <property type="entry name" value="INDOLE PRENYLTRANSFERASE TDIB-RELATED"/>
    <property type="match status" value="1"/>
</dbReference>
<feature type="binding site" evidence="3">
    <location>
        <position position="258"/>
    </location>
    <ligand>
        <name>dimethylallyl diphosphate</name>
        <dbReference type="ChEBI" id="CHEBI:57623"/>
    </ligand>
</feature>
<dbReference type="PANTHER" id="PTHR40627:SF3">
    <property type="entry name" value="PRENYLTRANSFERASE ASQH2-RELATED"/>
    <property type="match status" value="1"/>
</dbReference>
<dbReference type="AlphaFoldDB" id="A0A2V5IH71"/>
<evidence type="ECO:0000256" key="1">
    <source>
        <dbReference type="ARBA" id="ARBA00010209"/>
    </source>
</evidence>
<organism evidence="4 5">
    <name type="scientific">Aspergillus indologenus CBS 114.80</name>
    <dbReference type="NCBI Taxonomy" id="1450541"/>
    <lineage>
        <taxon>Eukaryota</taxon>
        <taxon>Fungi</taxon>
        <taxon>Dikarya</taxon>
        <taxon>Ascomycota</taxon>
        <taxon>Pezizomycotina</taxon>
        <taxon>Eurotiomycetes</taxon>
        <taxon>Eurotiomycetidae</taxon>
        <taxon>Eurotiales</taxon>
        <taxon>Aspergillaceae</taxon>
        <taxon>Aspergillus</taxon>
        <taxon>Aspergillus subgen. Circumdati</taxon>
    </lineage>
</organism>
<feature type="binding site" evidence="3">
    <location>
        <position position="104"/>
    </location>
    <ligand>
        <name>dimethylallyl diphosphate</name>
        <dbReference type="ChEBI" id="CHEBI:57623"/>
    </ligand>
</feature>
<dbReference type="NCBIfam" id="TIGR03429">
    <property type="entry name" value="arom_pren_DMATS"/>
    <property type="match status" value="1"/>
</dbReference>
<feature type="binding site" evidence="3">
    <location>
        <position position="344"/>
    </location>
    <ligand>
        <name>dimethylallyl diphosphate</name>
        <dbReference type="ChEBI" id="CHEBI:57623"/>
    </ligand>
</feature>
<dbReference type="CDD" id="cd13929">
    <property type="entry name" value="PT-DMATS_CymD"/>
    <property type="match status" value="1"/>
</dbReference>
<protein>
    <submittedName>
        <fullName evidence="4">Dimethylallyl tryptophan synthase</fullName>
    </submittedName>
</protein>
<dbReference type="SFLD" id="SFLDS00036">
    <property type="entry name" value="Aromatic_Prenyltransferase"/>
    <property type="match status" value="1"/>
</dbReference>
<feature type="binding site" evidence="3">
    <location>
        <position position="93"/>
    </location>
    <ligand>
        <name>L-tryptophan</name>
        <dbReference type="ChEBI" id="CHEBI:57912"/>
    </ligand>
</feature>
<feature type="binding site" evidence="3">
    <location>
        <position position="414"/>
    </location>
    <ligand>
        <name>dimethylallyl diphosphate</name>
        <dbReference type="ChEBI" id="CHEBI:57623"/>
    </ligand>
</feature>
<comment type="similarity">
    <text evidence="1">Belongs to the tryptophan dimethylallyltransferase family.</text>
</comment>
<feature type="binding site" evidence="3">
    <location>
        <position position="346"/>
    </location>
    <ligand>
        <name>dimethylallyl diphosphate</name>
        <dbReference type="ChEBI" id="CHEBI:57623"/>
    </ligand>
</feature>
<dbReference type="InterPro" id="IPR033964">
    <property type="entry name" value="ABBA"/>
</dbReference>
<gene>
    <name evidence="4" type="ORF">BP00DRAFT_434562</name>
</gene>
<evidence type="ECO:0000313" key="5">
    <source>
        <dbReference type="Proteomes" id="UP000248817"/>
    </source>
</evidence>
<keyword evidence="2" id="KW-0808">Transferase</keyword>
<dbReference type="GO" id="GO:0016765">
    <property type="term" value="F:transferase activity, transferring alkyl or aryl (other than methyl) groups"/>
    <property type="evidence" value="ECO:0007669"/>
    <property type="project" value="InterPro"/>
</dbReference>
<evidence type="ECO:0000313" key="4">
    <source>
        <dbReference type="EMBL" id="PYI33403.1"/>
    </source>
</evidence>
<feature type="binding site" evidence="3">
    <location>
        <position position="193"/>
    </location>
    <ligand>
        <name>dimethylallyl diphosphate</name>
        <dbReference type="ChEBI" id="CHEBI:57623"/>
    </ligand>
</feature>
<keyword evidence="5" id="KW-1185">Reference proteome</keyword>
<feature type="binding site" evidence="3">
    <location>
        <position position="410"/>
    </location>
    <ligand>
        <name>dimethylallyl diphosphate</name>
        <dbReference type="ChEBI" id="CHEBI:57623"/>
    </ligand>
</feature>
<dbReference type="Proteomes" id="UP000248817">
    <property type="component" value="Unassembled WGS sequence"/>
</dbReference>
<accession>A0A2V5IH71</accession>
<dbReference type="InterPro" id="IPR017795">
    <property type="entry name" value="ABBA_NscD-like"/>
</dbReference>
<feature type="binding site" evidence="3">
    <location>
        <position position="195"/>
    </location>
    <ligand>
        <name>L-tryptophan</name>
        <dbReference type="ChEBI" id="CHEBI:57912"/>
    </ligand>
</feature>
<proteinExistence type="inferred from homology"/>